<comment type="caution">
    <text evidence="1">The sequence shown here is derived from an EMBL/GenBank/DDBJ whole genome shotgun (WGS) entry which is preliminary data.</text>
</comment>
<name>A0AAD4VA83_PRUDU</name>
<sequence length="106" mass="11894">MHESSMKQKVKNTIWVEHPKAVDLEACISKALKLQASQLGTNNSSSKPQEQPADGCEEHVRKVKLGLQTVTKNPTAKGLCFDSKRIRRFGGKEANRWPNFPPAFVY</sequence>
<proteinExistence type="predicted"/>
<dbReference type="AlphaFoldDB" id="A0AAD4VA83"/>
<dbReference type="EMBL" id="JAJFAZ020000006">
    <property type="protein sequence ID" value="KAI5321360.1"/>
    <property type="molecule type" value="Genomic_DNA"/>
</dbReference>
<reference evidence="1 2" key="1">
    <citation type="journal article" date="2022" name="G3 (Bethesda)">
        <title>Whole-genome sequence and methylome profiling of the almond [Prunus dulcis (Mill.) D.A. Webb] cultivar 'Nonpareil'.</title>
        <authorList>
            <person name="D'Amico-Willman K.M."/>
            <person name="Ouma W.Z."/>
            <person name="Meulia T."/>
            <person name="Sideli G.M."/>
            <person name="Gradziel T.M."/>
            <person name="Fresnedo-Ramirez J."/>
        </authorList>
    </citation>
    <scope>NUCLEOTIDE SEQUENCE [LARGE SCALE GENOMIC DNA]</scope>
    <source>
        <strain evidence="1">Clone GOH B32 T37-40</strain>
    </source>
</reference>
<evidence type="ECO:0000313" key="2">
    <source>
        <dbReference type="Proteomes" id="UP001054821"/>
    </source>
</evidence>
<keyword evidence="2" id="KW-1185">Reference proteome</keyword>
<gene>
    <name evidence="1" type="ORF">L3X38_030431</name>
</gene>
<dbReference type="Proteomes" id="UP001054821">
    <property type="component" value="Chromosome 6"/>
</dbReference>
<organism evidence="1 2">
    <name type="scientific">Prunus dulcis</name>
    <name type="common">Almond</name>
    <name type="synonym">Amygdalus dulcis</name>
    <dbReference type="NCBI Taxonomy" id="3755"/>
    <lineage>
        <taxon>Eukaryota</taxon>
        <taxon>Viridiplantae</taxon>
        <taxon>Streptophyta</taxon>
        <taxon>Embryophyta</taxon>
        <taxon>Tracheophyta</taxon>
        <taxon>Spermatophyta</taxon>
        <taxon>Magnoliopsida</taxon>
        <taxon>eudicotyledons</taxon>
        <taxon>Gunneridae</taxon>
        <taxon>Pentapetalae</taxon>
        <taxon>rosids</taxon>
        <taxon>fabids</taxon>
        <taxon>Rosales</taxon>
        <taxon>Rosaceae</taxon>
        <taxon>Amygdaloideae</taxon>
        <taxon>Amygdaleae</taxon>
        <taxon>Prunus</taxon>
    </lineage>
</organism>
<protein>
    <submittedName>
        <fullName evidence="1">Uncharacterized protein</fullName>
    </submittedName>
</protein>
<accession>A0AAD4VA83</accession>
<evidence type="ECO:0000313" key="1">
    <source>
        <dbReference type="EMBL" id="KAI5321360.1"/>
    </source>
</evidence>